<evidence type="ECO:0000313" key="5">
    <source>
        <dbReference type="EMBL" id="HII70902.1"/>
    </source>
</evidence>
<dbReference type="FunFam" id="3.40.50.300:FF:000032">
    <property type="entry name" value="Export ABC transporter ATP-binding protein"/>
    <property type="match status" value="1"/>
</dbReference>
<accession>A0A832SVE3</accession>
<dbReference type="GO" id="GO:0022857">
    <property type="term" value="F:transmembrane transporter activity"/>
    <property type="evidence" value="ECO:0007669"/>
    <property type="project" value="TreeGrafter"/>
</dbReference>
<dbReference type="GO" id="GO:0005886">
    <property type="term" value="C:plasma membrane"/>
    <property type="evidence" value="ECO:0007669"/>
    <property type="project" value="TreeGrafter"/>
</dbReference>
<evidence type="ECO:0000256" key="2">
    <source>
        <dbReference type="ARBA" id="ARBA00022741"/>
    </source>
</evidence>
<dbReference type="GO" id="GO:0005524">
    <property type="term" value="F:ATP binding"/>
    <property type="evidence" value="ECO:0007669"/>
    <property type="project" value="UniProtKB-KW"/>
</dbReference>
<dbReference type="Pfam" id="PF00005">
    <property type="entry name" value="ABC_tran"/>
    <property type="match status" value="1"/>
</dbReference>
<dbReference type="InterPro" id="IPR015854">
    <property type="entry name" value="ABC_transpr_LolD-like"/>
</dbReference>
<dbReference type="InterPro" id="IPR003593">
    <property type="entry name" value="AAA+_ATPase"/>
</dbReference>
<dbReference type="SUPFAM" id="SSF52540">
    <property type="entry name" value="P-loop containing nucleoside triphosphate hydrolases"/>
    <property type="match status" value="1"/>
</dbReference>
<evidence type="ECO:0000313" key="6">
    <source>
        <dbReference type="Proteomes" id="UP000619545"/>
    </source>
</evidence>
<dbReference type="AlphaFoldDB" id="A0A832SVE3"/>
<protein>
    <submittedName>
        <fullName evidence="5">ABC transporter ATP-binding protein</fullName>
    </submittedName>
</protein>
<name>A0A832SVE3_9EURY</name>
<sequence>MSNYVIRLENVRKVYNSGSVKVEALKGVSLGVKNGEFLMIVGPSGSGKSTLLHIMGALDTPTSGRVEIAGKDMTNLSDEELAEIRNKYVGFVFQQYNLIESLTVLENVMFPMTLAGEEDEERAKDLLRKVGLKEEHFDKFPSQLSGGEQQRVAIARALANDPEVILADEPTGQLDTKNSQRIMKLLEKLNDSGHTIVMVTHDLSLVRWADRVILLRDGRIEREMSPEELDAEVLD</sequence>
<evidence type="ECO:0000256" key="3">
    <source>
        <dbReference type="ARBA" id="ARBA00022840"/>
    </source>
</evidence>
<proteinExistence type="predicted"/>
<dbReference type="PANTHER" id="PTHR24220:SF614">
    <property type="entry name" value="ABC TRANSPORTER ATP-BINDING PROTEIN SSO1893-RELATED"/>
    <property type="match status" value="1"/>
</dbReference>
<dbReference type="Proteomes" id="UP000619545">
    <property type="component" value="Unassembled WGS sequence"/>
</dbReference>
<comment type="caution">
    <text evidence="5">The sequence shown here is derived from an EMBL/GenBank/DDBJ whole genome shotgun (WGS) entry which is preliminary data.</text>
</comment>
<dbReference type="SMART" id="SM00382">
    <property type="entry name" value="AAA"/>
    <property type="match status" value="1"/>
</dbReference>
<dbReference type="EMBL" id="DUJS01000004">
    <property type="protein sequence ID" value="HII70902.1"/>
    <property type="molecule type" value="Genomic_DNA"/>
</dbReference>
<dbReference type="PROSITE" id="PS50893">
    <property type="entry name" value="ABC_TRANSPORTER_2"/>
    <property type="match status" value="1"/>
</dbReference>
<organism evidence="5 6">
    <name type="scientific">Methanopyrus kandleri</name>
    <dbReference type="NCBI Taxonomy" id="2320"/>
    <lineage>
        <taxon>Archaea</taxon>
        <taxon>Methanobacteriati</taxon>
        <taxon>Methanobacteriota</taxon>
        <taxon>Methanomada group</taxon>
        <taxon>Methanopyri</taxon>
        <taxon>Methanopyrales</taxon>
        <taxon>Methanopyraceae</taxon>
        <taxon>Methanopyrus</taxon>
    </lineage>
</organism>
<dbReference type="Gene3D" id="3.40.50.300">
    <property type="entry name" value="P-loop containing nucleotide triphosphate hydrolases"/>
    <property type="match status" value="1"/>
</dbReference>
<dbReference type="OMA" id="DHHTAQG"/>
<dbReference type="RefSeq" id="WP_011020022.1">
    <property type="nucleotide sequence ID" value="NZ_DUJS01000004.1"/>
</dbReference>
<dbReference type="GeneID" id="1478249"/>
<dbReference type="PANTHER" id="PTHR24220">
    <property type="entry name" value="IMPORT ATP-BINDING PROTEIN"/>
    <property type="match status" value="1"/>
</dbReference>
<dbReference type="PROSITE" id="PS00211">
    <property type="entry name" value="ABC_TRANSPORTER_1"/>
    <property type="match status" value="1"/>
</dbReference>
<dbReference type="InterPro" id="IPR017911">
    <property type="entry name" value="MacB-like_ATP-bd"/>
</dbReference>
<evidence type="ECO:0000259" key="4">
    <source>
        <dbReference type="PROSITE" id="PS50893"/>
    </source>
</evidence>
<feature type="domain" description="ABC transporter" evidence="4">
    <location>
        <begin position="6"/>
        <end position="233"/>
    </location>
</feature>
<keyword evidence="2" id="KW-0547">Nucleotide-binding</keyword>
<dbReference type="InterPro" id="IPR027417">
    <property type="entry name" value="P-loop_NTPase"/>
</dbReference>
<dbReference type="GO" id="GO:0098796">
    <property type="term" value="C:membrane protein complex"/>
    <property type="evidence" value="ECO:0007669"/>
    <property type="project" value="UniProtKB-ARBA"/>
</dbReference>
<reference evidence="5" key="1">
    <citation type="journal article" date="2020" name="bioRxiv">
        <title>A rank-normalized archaeal taxonomy based on genome phylogeny resolves widespread incomplete and uneven classifications.</title>
        <authorList>
            <person name="Rinke C."/>
            <person name="Chuvochina M."/>
            <person name="Mussig A.J."/>
            <person name="Chaumeil P.-A."/>
            <person name="Waite D.W."/>
            <person name="Whitman W.B."/>
            <person name="Parks D.H."/>
            <person name="Hugenholtz P."/>
        </authorList>
    </citation>
    <scope>NUCLEOTIDE SEQUENCE</scope>
    <source>
        <strain evidence="5">UBA8853</strain>
    </source>
</reference>
<dbReference type="GO" id="GO:0016887">
    <property type="term" value="F:ATP hydrolysis activity"/>
    <property type="evidence" value="ECO:0007669"/>
    <property type="project" value="InterPro"/>
</dbReference>
<evidence type="ECO:0000256" key="1">
    <source>
        <dbReference type="ARBA" id="ARBA00022448"/>
    </source>
</evidence>
<dbReference type="InterPro" id="IPR017871">
    <property type="entry name" value="ABC_transporter-like_CS"/>
</dbReference>
<dbReference type="InterPro" id="IPR003439">
    <property type="entry name" value="ABC_transporter-like_ATP-bd"/>
</dbReference>
<dbReference type="CDD" id="cd03255">
    <property type="entry name" value="ABC_MJ0796_LolCDE_FtsE"/>
    <property type="match status" value="1"/>
</dbReference>
<keyword evidence="3 5" id="KW-0067">ATP-binding</keyword>
<gene>
    <name evidence="5" type="ORF">HA336_06705</name>
</gene>
<keyword evidence="1" id="KW-0813">Transport</keyword>